<evidence type="ECO:0000256" key="1">
    <source>
        <dbReference type="ARBA" id="ARBA00022737"/>
    </source>
</evidence>
<feature type="chain" id="PRO_5044266349" description="Ankyrin repeat domain-containing protein" evidence="4">
    <location>
        <begin position="16"/>
        <end position="201"/>
    </location>
</feature>
<dbReference type="PROSITE" id="PS50088">
    <property type="entry name" value="ANK_REPEAT"/>
    <property type="match status" value="3"/>
</dbReference>
<dbReference type="PANTHER" id="PTHR24123:SF33">
    <property type="entry name" value="PROTEIN HOS4"/>
    <property type="match status" value="1"/>
</dbReference>
<reference evidence="5 6" key="1">
    <citation type="journal article" date="2024" name="Science">
        <title>Giant polyketide synthase enzymes in the biosynthesis of giant marine polyether toxins.</title>
        <authorList>
            <person name="Fallon T.R."/>
            <person name="Shende V.V."/>
            <person name="Wierzbicki I.H."/>
            <person name="Pendleton A.L."/>
            <person name="Watervoot N.F."/>
            <person name="Auber R.P."/>
            <person name="Gonzalez D.J."/>
            <person name="Wisecaver J.H."/>
            <person name="Moore B.S."/>
        </authorList>
    </citation>
    <scope>NUCLEOTIDE SEQUENCE [LARGE SCALE GENOMIC DNA]</scope>
    <source>
        <strain evidence="5 6">12B1</strain>
    </source>
</reference>
<sequence>MRWLLLLLLLPAITANELFKAIDADNPAMVNIVLKSGKKGLADEPDSEGRTPLMMAAMNGKHRAFKALLTNGKADALAVNAQGYSVLDVAAQLGQTKIVQSLITHGVKLSEMHSDGYTPLHRAVMGGHTDTVKALLNAEVPLDEPTSNGETALDLASKLDMAAPSAVGGKRAPPGKSPQLAMKEVLHKFTRSTSLGEKREL</sequence>
<organism evidence="5 6">
    <name type="scientific">Prymnesium parvum</name>
    <name type="common">Toxic golden alga</name>
    <dbReference type="NCBI Taxonomy" id="97485"/>
    <lineage>
        <taxon>Eukaryota</taxon>
        <taxon>Haptista</taxon>
        <taxon>Haptophyta</taxon>
        <taxon>Prymnesiophyceae</taxon>
        <taxon>Prymnesiales</taxon>
        <taxon>Prymnesiaceae</taxon>
        <taxon>Prymnesium</taxon>
    </lineage>
</organism>
<dbReference type="Proteomes" id="UP001515480">
    <property type="component" value="Unassembled WGS sequence"/>
</dbReference>
<evidence type="ECO:0000313" key="5">
    <source>
        <dbReference type="EMBL" id="KAL1528463.1"/>
    </source>
</evidence>
<evidence type="ECO:0000313" key="6">
    <source>
        <dbReference type="Proteomes" id="UP001515480"/>
    </source>
</evidence>
<comment type="caution">
    <text evidence="5">The sequence shown here is derived from an EMBL/GenBank/DDBJ whole genome shotgun (WGS) entry which is preliminary data.</text>
</comment>
<dbReference type="InterPro" id="IPR051165">
    <property type="entry name" value="Multifunctional_ANK_Repeat"/>
</dbReference>
<dbReference type="AlphaFoldDB" id="A0AB34K5H6"/>
<dbReference type="PANTHER" id="PTHR24123">
    <property type="entry name" value="ANKYRIN REPEAT-CONTAINING"/>
    <property type="match status" value="1"/>
</dbReference>
<gene>
    <name evidence="5" type="ORF">AB1Y20_009808</name>
</gene>
<keyword evidence="4" id="KW-0732">Signal</keyword>
<dbReference type="SMART" id="SM00248">
    <property type="entry name" value="ANK"/>
    <property type="match status" value="3"/>
</dbReference>
<dbReference type="EMBL" id="JBGBPQ010000002">
    <property type="protein sequence ID" value="KAL1528463.1"/>
    <property type="molecule type" value="Genomic_DNA"/>
</dbReference>
<dbReference type="Gene3D" id="1.25.40.20">
    <property type="entry name" value="Ankyrin repeat-containing domain"/>
    <property type="match status" value="1"/>
</dbReference>
<proteinExistence type="predicted"/>
<feature type="repeat" description="ANK" evidence="3">
    <location>
        <begin position="82"/>
        <end position="114"/>
    </location>
</feature>
<feature type="repeat" description="ANK" evidence="3">
    <location>
        <begin position="115"/>
        <end position="147"/>
    </location>
</feature>
<keyword evidence="6" id="KW-1185">Reference proteome</keyword>
<keyword evidence="2 3" id="KW-0040">ANK repeat</keyword>
<dbReference type="SUPFAM" id="SSF48403">
    <property type="entry name" value="Ankyrin repeat"/>
    <property type="match status" value="1"/>
</dbReference>
<feature type="signal peptide" evidence="4">
    <location>
        <begin position="1"/>
        <end position="15"/>
    </location>
</feature>
<protein>
    <recommendedName>
        <fullName evidence="7">Ankyrin repeat domain-containing protein</fullName>
    </recommendedName>
</protein>
<dbReference type="Pfam" id="PF12796">
    <property type="entry name" value="Ank_2"/>
    <property type="match status" value="1"/>
</dbReference>
<dbReference type="PROSITE" id="PS50297">
    <property type="entry name" value="ANK_REP_REGION"/>
    <property type="match status" value="2"/>
</dbReference>
<evidence type="ECO:0000256" key="4">
    <source>
        <dbReference type="SAM" id="SignalP"/>
    </source>
</evidence>
<name>A0AB34K5H6_PRYPA</name>
<dbReference type="InterPro" id="IPR002110">
    <property type="entry name" value="Ankyrin_rpt"/>
</dbReference>
<feature type="repeat" description="ANK" evidence="3">
    <location>
        <begin position="48"/>
        <end position="72"/>
    </location>
</feature>
<evidence type="ECO:0000256" key="2">
    <source>
        <dbReference type="ARBA" id="ARBA00023043"/>
    </source>
</evidence>
<accession>A0AB34K5H6</accession>
<evidence type="ECO:0000256" key="3">
    <source>
        <dbReference type="PROSITE-ProRule" id="PRU00023"/>
    </source>
</evidence>
<dbReference type="InterPro" id="IPR036770">
    <property type="entry name" value="Ankyrin_rpt-contain_sf"/>
</dbReference>
<evidence type="ECO:0008006" key="7">
    <source>
        <dbReference type="Google" id="ProtNLM"/>
    </source>
</evidence>
<dbReference type="Pfam" id="PF00023">
    <property type="entry name" value="Ank"/>
    <property type="match status" value="1"/>
</dbReference>
<keyword evidence="1" id="KW-0677">Repeat</keyword>